<sequence length="301" mass="31528">MSSDFPVHSELGTVIVGVDGSPSAKMAALWAADEAARRGQSLHLVHAADTDRRALFVRAETLQAIREAGRDLLDETAAAVQKDHPDLTVVKELSKLEPVAALSAIAGRRGTIVVANRGLGGFAALMLGSVGLGVAARATVPVIVVRAQARRRPSSVRRGRRGRQQGLPGGRRLRRGGGEPARGTTACPLGVVPLLLSHDNVAQELSERSRLLAESVAGCSERYPDVDIEQEVVRGHPVEELTRASRESLALVIGRRGHGGGSAVRLGSTVTGSSTERLAPSSPSRGPGRQGPSAPRPGPER</sequence>
<feature type="region of interest" description="Disordered" evidence="2">
    <location>
        <begin position="256"/>
        <end position="301"/>
    </location>
</feature>
<evidence type="ECO:0000256" key="2">
    <source>
        <dbReference type="SAM" id="MobiDB-lite"/>
    </source>
</evidence>
<name>A0A160NTH1_STRLU</name>
<feature type="compositionally biased region" description="Basic residues" evidence="2">
    <location>
        <begin position="153"/>
        <end position="163"/>
    </location>
</feature>
<accession>A0A160NTH1</accession>
<dbReference type="PRINTS" id="PR01438">
    <property type="entry name" value="UNVRSLSTRESS"/>
</dbReference>
<feature type="region of interest" description="Disordered" evidence="2">
    <location>
        <begin position="153"/>
        <end position="184"/>
    </location>
</feature>
<dbReference type="InterPro" id="IPR006015">
    <property type="entry name" value="Universal_stress_UspA"/>
</dbReference>
<gene>
    <name evidence="4" type="ORF">SLA_0833</name>
</gene>
<dbReference type="InterPro" id="IPR006016">
    <property type="entry name" value="UspA"/>
</dbReference>
<dbReference type="Proteomes" id="UP000217676">
    <property type="component" value="Chromosome"/>
</dbReference>
<feature type="domain" description="UspA" evidence="3">
    <location>
        <begin position="13"/>
        <end position="146"/>
    </location>
</feature>
<dbReference type="Pfam" id="PF00582">
    <property type="entry name" value="Usp"/>
    <property type="match status" value="1"/>
</dbReference>
<dbReference type="PANTHER" id="PTHR46268">
    <property type="entry name" value="STRESS RESPONSE PROTEIN NHAX"/>
    <property type="match status" value="1"/>
</dbReference>
<organism evidence="4 5">
    <name type="scientific">Streptomyces laurentii</name>
    <dbReference type="NCBI Taxonomy" id="39478"/>
    <lineage>
        <taxon>Bacteria</taxon>
        <taxon>Bacillati</taxon>
        <taxon>Actinomycetota</taxon>
        <taxon>Actinomycetes</taxon>
        <taxon>Kitasatosporales</taxon>
        <taxon>Streptomycetaceae</taxon>
        <taxon>Streptomyces</taxon>
    </lineage>
</organism>
<evidence type="ECO:0000313" key="5">
    <source>
        <dbReference type="Proteomes" id="UP000217676"/>
    </source>
</evidence>
<protein>
    <submittedName>
        <fullName evidence="4">UspA domain containing protein</fullName>
    </submittedName>
</protein>
<proteinExistence type="inferred from homology"/>
<feature type="compositionally biased region" description="Polar residues" evidence="2">
    <location>
        <begin position="268"/>
        <end position="284"/>
    </location>
</feature>
<reference evidence="4 5" key="1">
    <citation type="journal article" date="2016" name="Genome Announc.">
        <title>Complete Genome Sequence of Thiostrepton-Producing Streptomyces laurentii ATCC 31255.</title>
        <authorList>
            <person name="Doi K."/>
            <person name="Fujino Y."/>
            <person name="Nagayoshi Y."/>
            <person name="Ohshima T."/>
            <person name="Ogata S."/>
        </authorList>
    </citation>
    <scope>NUCLEOTIDE SEQUENCE [LARGE SCALE GENOMIC DNA]</scope>
    <source>
        <strain evidence="4 5">ATCC 31255</strain>
    </source>
</reference>
<dbReference type="PANTHER" id="PTHR46268:SF6">
    <property type="entry name" value="UNIVERSAL STRESS PROTEIN UP12"/>
    <property type="match status" value="1"/>
</dbReference>
<comment type="similarity">
    <text evidence="1">Belongs to the universal stress protein A family.</text>
</comment>
<dbReference type="AlphaFoldDB" id="A0A160NTH1"/>
<dbReference type="SUPFAM" id="SSF52402">
    <property type="entry name" value="Adenine nucleotide alpha hydrolases-like"/>
    <property type="match status" value="2"/>
</dbReference>
<evidence type="ECO:0000259" key="3">
    <source>
        <dbReference type="Pfam" id="PF00582"/>
    </source>
</evidence>
<evidence type="ECO:0000256" key="1">
    <source>
        <dbReference type="ARBA" id="ARBA00008791"/>
    </source>
</evidence>
<evidence type="ECO:0000313" key="4">
    <source>
        <dbReference type="EMBL" id="BAU81787.1"/>
    </source>
</evidence>
<dbReference type="InterPro" id="IPR014729">
    <property type="entry name" value="Rossmann-like_a/b/a_fold"/>
</dbReference>
<keyword evidence="5" id="KW-1185">Reference proteome</keyword>
<dbReference type="EMBL" id="AP017424">
    <property type="protein sequence ID" value="BAU81787.1"/>
    <property type="molecule type" value="Genomic_DNA"/>
</dbReference>
<dbReference type="KEGG" id="slau:SLA_0833"/>
<dbReference type="Gene3D" id="3.40.50.620">
    <property type="entry name" value="HUPs"/>
    <property type="match status" value="2"/>
</dbReference>